<feature type="transmembrane region" description="Helical" evidence="1">
    <location>
        <begin position="187"/>
        <end position="205"/>
    </location>
</feature>
<dbReference type="PANTHER" id="PTHR35797">
    <property type="entry name" value="PROTEASE-RELATED"/>
    <property type="match status" value="1"/>
</dbReference>
<feature type="transmembrane region" description="Helical" evidence="1">
    <location>
        <begin position="49"/>
        <end position="66"/>
    </location>
</feature>
<gene>
    <name evidence="3" type="ORF">IAD32_07665</name>
</gene>
<dbReference type="InterPro" id="IPR042150">
    <property type="entry name" value="MmRce1-like"/>
</dbReference>
<evidence type="ECO:0000256" key="1">
    <source>
        <dbReference type="SAM" id="Phobius"/>
    </source>
</evidence>
<organism evidence="3 4">
    <name type="scientific">Candidatus Scatavimonas merdigallinarum</name>
    <dbReference type="NCBI Taxonomy" id="2840914"/>
    <lineage>
        <taxon>Bacteria</taxon>
        <taxon>Bacillati</taxon>
        <taxon>Bacillota</taxon>
        <taxon>Clostridia</taxon>
        <taxon>Eubacteriales</taxon>
        <taxon>Oscillospiraceae</taxon>
        <taxon>Oscillospiraceae incertae sedis</taxon>
        <taxon>Candidatus Scatavimonas</taxon>
    </lineage>
</organism>
<feature type="transmembrane region" description="Helical" evidence="1">
    <location>
        <begin position="7"/>
        <end position="29"/>
    </location>
</feature>
<evidence type="ECO:0000313" key="4">
    <source>
        <dbReference type="Proteomes" id="UP000886787"/>
    </source>
</evidence>
<dbReference type="GO" id="GO:0004175">
    <property type="term" value="F:endopeptidase activity"/>
    <property type="evidence" value="ECO:0007669"/>
    <property type="project" value="UniProtKB-ARBA"/>
</dbReference>
<evidence type="ECO:0000313" key="3">
    <source>
        <dbReference type="EMBL" id="HIQ81138.1"/>
    </source>
</evidence>
<keyword evidence="3" id="KW-0482">Metalloprotease</keyword>
<protein>
    <submittedName>
        <fullName evidence="3">CPBP family intramembrane metalloprotease</fullName>
    </submittedName>
</protein>
<keyword evidence="3" id="KW-0378">Hydrolase</keyword>
<dbReference type="GO" id="GO:0008237">
    <property type="term" value="F:metallopeptidase activity"/>
    <property type="evidence" value="ECO:0007669"/>
    <property type="project" value="UniProtKB-KW"/>
</dbReference>
<keyword evidence="1" id="KW-1133">Transmembrane helix</keyword>
<dbReference type="AlphaFoldDB" id="A0A9D0ZI86"/>
<dbReference type="Proteomes" id="UP000886787">
    <property type="component" value="Unassembled WGS sequence"/>
</dbReference>
<feature type="domain" description="CAAX prenyl protease 2/Lysostaphin resistance protein A-like" evidence="2">
    <location>
        <begin position="122"/>
        <end position="225"/>
    </location>
</feature>
<accession>A0A9D0ZI86</accession>
<feature type="transmembrane region" description="Helical" evidence="1">
    <location>
        <begin position="212"/>
        <end position="230"/>
    </location>
</feature>
<dbReference type="Pfam" id="PF02517">
    <property type="entry name" value="Rce1-like"/>
    <property type="match status" value="1"/>
</dbReference>
<keyword evidence="1" id="KW-0812">Transmembrane</keyword>
<keyword evidence="1" id="KW-0472">Membrane</keyword>
<sequence length="264" mass="29758">MTDKKIIVHFTVLTFCIAYLVSSSLIVLGKLGYRVYGLVNTLPQFCMDIPFAIYILSPAIASYFVLKKNNKTINIWEWLKTVFYVKNNIYPYFFVVAGLILYFSIHALIIGSVELTLPFYTFFLSLPGNLFIGGLEETGWAYILQPGLNKKFGYVLSCILSGIIWIAWHIPLFFIPGTNHEEGLINFGMFAIQCMALRFFFGAICKISGKSYVFMCVLFHTLFNAAYSVFATTTTSWAGTVVANTVIVFVSILTVVIYSKKADE</sequence>
<proteinExistence type="predicted"/>
<feature type="transmembrane region" description="Helical" evidence="1">
    <location>
        <begin position="236"/>
        <end position="258"/>
    </location>
</feature>
<dbReference type="GO" id="GO:0080120">
    <property type="term" value="P:CAAX-box protein maturation"/>
    <property type="evidence" value="ECO:0007669"/>
    <property type="project" value="UniProtKB-ARBA"/>
</dbReference>
<name>A0A9D0ZI86_9FIRM</name>
<feature type="transmembrane region" description="Helical" evidence="1">
    <location>
        <begin position="115"/>
        <end position="132"/>
    </location>
</feature>
<feature type="transmembrane region" description="Helical" evidence="1">
    <location>
        <begin position="89"/>
        <end position="109"/>
    </location>
</feature>
<evidence type="ECO:0000259" key="2">
    <source>
        <dbReference type="Pfam" id="PF02517"/>
    </source>
</evidence>
<comment type="caution">
    <text evidence="3">The sequence shown here is derived from an EMBL/GenBank/DDBJ whole genome shotgun (WGS) entry which is preliminary data.</text>
</comment>
<keyword evidence="3" id="KW-0645">Protease</keyword>
<dbReference type="EMBL" id="DVFW01000040">
    <property type="protein sequence ID" value="HIQ81138.1"/>
    <property type="molecule type" value="Genomic_DNA"/>
</dbReference>
<feature type="transmembrane region" description="Helical" evidence="1">
    <location>
        <begin position="152"/>
        <end position="175"/>
    </location>
</feature>
<reference evidence="3" key="1">
    <citation type="submission" date="2020-10" db="EMBL/GenBank/DDBJ databases">
        <authorList>
            <person name="Gilroy R."/>
        </authorList>
    </citation>
    <scope>NUCLEOTIDE SEQUENCE</scope>
    <source>
        <strain evidence="3">ChiSjej1B19-3389</strain>
    </source>
</reference>
<dbReference type="PANTHER" id="PTHR35797:SF1">
    <property type="entry name" value="PROTEASE"/>
    <property type="match status" value="1"/>
</dbReference>
<dbReference type="InterPro" id="IPR003675">
    <property type="entry name" value="Rce1/LyrA-like_dom"/>
</dbReference>
<reference evidence="3" key="2">
    <citation type="journal article" date="2021" name="PeerJ">
        <title>Extensive microbial diversity within the chicken gut microbiome revealed by metagenomics and culture.</title>
        <authorList>
            <person name="Gilroy R."/>
            <person name="Ravi A."/>
            <person name="Getino M."/>
            <person name="Pursley I."/>
            <person name="Horton D.L."/>
            <person name="Alikhan N.F."/>
            <person name="Baker D."/>
            <person name="Gharbi K."/>
            <person name="Hall N."/>
            <person name="Watson M."/>
            <person name="Adriaenssens E.M."/>
            <person name="Foster-Nyarko E."/>
            <person name="Jarju S."/>
            <person name="Secka A."/>
            <person name="Antonio M."/>
            <person name="Oren A."/>
            <person name="Chaudhuri R.R."/>
            <person name="La Ragione R."/>
            <person name="Hildebrand F."/>
            <person name="Pallen M.J."/>
        </authorList>
    </citation>
    <scope>NUCLEOTIDE SEQUENCE</scope>
    <source>
        <strain evidence="3">ChiSjej1B19-3389</strain>
    </source>
</reference>